<reference evidence="2" key="2">
    <citation type="submission" date="2023-01" db="EMBL/GenBank/DDBJ databases">
        <authorList>
            <person name="Petersen C."/>
        </authorList>
    </citation>
    <scope>NUCLEOTIDE SEQUENCE</scope>
    <source>
        <strain evidence="2">IBT 17514</strain>
    </source>
</reference>
<gene>
    <name evidence="2" type="ORF">N7493_004185</name>
</gene>
<dbReference type="AlphaFoldDB" id="A0AAD6HRE7"/>
<proteinExistence type="predicted"/>
<organism evidence="2 3">
    <name type="scientific">Penicillium malachiteum</name>
    <dbReference type="NCBI Taxonomy" id="1324776"/>
    <lineage>
        <taxon>Eukaryota</taxon>
        <taxon>Fungi</taxon>
        <taxon>Dikarya</taxon>
        <taxon>Ascomycota</taxon>
        <taxon>Pezizomycotina</taxon>
        <taxon>Eurotiomycetes</taxon>
        <taxon>Eurotiomycetidae</taxon>
        <taxon>Eurotiales</taxon>
        <taxon>Aspergillaceae</taxon>
        <taxon>Penicillium</taxon>
    </lineage>
</organism>
<feature type="compositionally biased region" description="Basic and acidic residues" evidence="1">
    <location>
        <begin position="317"/>
        <end position="330"/>
    </location>
</feature>
<dbReference type="InterPro" id="IPR011009">
    <property type="entry name" value="Kinase-like_dom_sf"/>
</dbReference>
<sequence length="330" mass="37772">MEEESIAPDYFRWDMEERYFAESPSKPPFPYVSGWKFTVQSHVPPLPTPVINDSLDYTHDLEDLMGTDKLNLEIVDLVRAENPENSQLFTVKSATTFNWLAELASTIQSRVMDQSNTHETAVYSVLSEFQGPGIPRYYGSYTFDIPADTSGTRNMRSVRLILIEYIRGTDMAKASPAKYDLETRQQIIKKIVEFETAAWTKNVRLKDLSPRNVILPEGDPASPIFIDFDDALLKRLPDDPVCANMNFLPGQYISPLLRWKKRNRDNEFVLQDWADWDWEGWLNAEFADTASTITPRILEVFGPSKRDLKLSVQDSDASDHSNSKDAEDVE</sequence>
<protein>
    <recommendedName>
        <fullName evidence="4">Protein kinase domain-containing protein</fullName>
    </recommendedName>
</protein>
<comment type="caution">
    <text evidence="2">The sequence shown here is derived from an EMBL/GenBank/DDBJ whole genome shotgun (WGS) entry which is preliminary data.</text>
</comment>
<name>A0AAD6HRE7_9EURO</name>
<feature type="region of interest" description="Disordered" evidence="1">
    <location>
        <begin position="310"/>
        <end position="330"/>
    </location>
</feature>
<dbReference type="SUPFAM" id="SSF56112">
    <property type="entry name" value="Protein kinase-like (PK-like)"/>
    <property type="match status" value="1"/>
</dbReference>
<dbReference type="EMBL" id="JAQJAN010000004">
    <property type="protein sequence ID" value="KAJ5732704.1"/>
    <property type="molecule type" value="Genomic_DNA"/>
</dbReference>
<keyword evidence="3" id="KW-1185">Reference proteome</keyword>
<evidence type="ECO:0000313" key="2">
    <source>
        <dbReference type="EMBL" id="KAJ5732704.1"/>
    </source>
</evidence>
<evidence type="ECO:0000256" key="1">
    <source>
        <dbReference type="SAM" id="MobiDB-lite"/>
    </source>
</evidence>
<accession>A0AAD6HRE7</accession>
<reference evidence="2" key="1">
    <citation type="journal article" date="2023" name="IMA Fungus">
        <title>Comparative genomic study of the Penicillium genus elucidates a diverse pangenome and 15 lateral gene transfer events.</title>
        <authorList>
            <person name="Petersen C."/>
            <person name="Sorensen T."/>
            <person name="Nielsen M.R."/>
            <person name="Sondergaard T.E."/>
            <person name="Sorensen J.L."/>
            <person name="Fitzpatrick D.A."/>
            <person name="Frisvad J.C."/>
            <person name="Nielsen K.L."/>
        </authorList>
    </citation>
    <scope>NUCLEOTIDE SEQUENCE</scope>
    <source>
        <strain evidence="2">IBT 17514</strain>
    </source>
</reference>
<evidence type="ECO:0008006" key="4">
    <source>
        <dbReference type="Google" id="ProtNLM"/>
    </source>
</evidence>
<dbReference type="Proteomes" id="UP001215712">
    <property type="component" value="Unassembled WGS sequence"/>
</dbReference>
<evidence type="ECO:0000313" key="3">
    <source>
        <dbReference type="Proteomes" id="UP001215712"/>
    </source>
</evidence>